<gene>
    <name evidence="1" type="ORF">METZ01_LOCUS311241</name>
</gene>
<accession>A0A382NDS7</accession>
<organism evidence="1">
    <name type="scientific">marine metagenome</name>
    <dbReference type="NCBI Taxonomy" id="408172"/>
    <lineage>
        <taxon>unclassified sequences</taxon>
        <taxon>metagenomes</taxon>
        <taxon>ecological metagenomes</taxon>
    </lineage>
</organism>
<evidence type="ECO:0000313" key="1">
    <source>
        <dbReference type="EMBL" id="SVC58387.1"/>
    </source>
</evidence>
<dbReference type="AlphaFoldDB" id="A0A382NDS7"/>
<feature type="non-terminal residue" evidence="1">
    <location>
        <position position="1"/>
    </location>
</feature>
<protein>
    <submittedName>
        <fullName evidence="1">Uncharacterized protein</fullName>
    </submittedName>
</protein>
<dbReference type="EMBL" id="UINC01099258">
    <property type="protein sequence ID" value="SVC58387.1"/>
    <property type="molecule type" value="Genomic_DNA"/>
</dbReference>
<sequence length="61" mass="6399">NPSPDLIAIKYLEALGTIADGQATKIFVPAEMSATLGSIGAIAELFQTDGSNDETEKEETD</sequence>
<reference evidence="1" key="1">
    <citation type="submission" date="2018-05" db="EMBL/GenBank/DDBJ databases">
        <authorList>
            <person name="Lanie J.A."/>
            <person name="Ng W.-L."/>
            <person name="Kazmierczak K.M."/>
            <person name="Andrzejewski T.M."/>
            <person name="Davidsen T.M."/>
            <person name="Wayne K.J."/>
            <person name="Tettelin H."/>
            <person name="Glass J.I."/>
            <person name="Rusch D."/>
            <person name="Podicherti R."/>
            <person name="Tsui H.-C.T."/>
            <person name="Winkler M.E."/>
        </authorList>
    </citation>
    <scope>NUCLEOTIDE SEQUENCE</scope>
</reference>
<name>A0A382NDS7_9ZZZZ</name>
<proteinExistence type="predicted"/>